<keyword evidence="4 6" id="KW-0175">Coiled coil</keyword>
<evidence type="ECO:0000313" key="8">
    <source>
        <dbReference type="EMBL" id="SOH93448.1"/>
    </source>
</evidence>
<keyword evidence="7" id="KW-0472">Membrane</keyword>
<keyword evidence="9" id="KW-1185">Reference proteome</keyword>
<sequence>MDQIHEMLAQYPVLQEWYVVALIALISGWLLRGLFSIRALRSEISTLRTDAESHRAAAQDAAQAQTELARMQERATLAQDYKDRLLDTTDELRDAERLIATLNSELKSEKQNHVARVEELRGAQEMLERRFDELARKALDGNAERFLTSVTERFEKHKQAADADLGARQKGIETLLGPIRENLTKFERQTQELEKAREGAYQQIRQQVVSLAQGQEKLTSETHRLVSALRAPKTRGNWGEFQLRQVVEMAGMVDHVDFHMEKSVNVDGQRQRPDATINMPGGKKLVIDAKTSLDAYLTAAGMDDGPEKQTTLGNHARQLRTQMRGLAAKSYFDAIAGSPDFVIMFIPGEAFYSAALSEDPSLFEDAIANKVIIATPTTLIALMKSVAYGWQQDRMSANAQEATDLARELYKRLSGLAGKLEKLGSSISNTVRDYNGTIATVETRVLSQARKFENLSIAPQGETLGDLPIVDTEVRSLDGRKYADDTE</sequence>
<evidence type="ECO:0000256" key="4">
    <source>
        <dbReference type="ARBA" id="ARBA00023054"/>
    </source>
</evidence>
<dbReference type="GO" id="GO:0006310">
    <property type="term" value="P:DNA recombination"/>
    <property type="evidence" value="ECO:0007669"/>
    <property type="project" value="UniProtKB-KW"/>
</dbReference>
<keyword evidence="5" id="KW-0233">DNA recombination</keyword>
<dbReference type="Proteomes" id="UP000220034">
    <property type="component" value="Unassembled WGS sequence"/>
</dbReference>
<evidence type="ECO:0000256" key="2">
    <source>
        <dbReference type="ARBA" id="ARBA00009840"/>
    </source>
</evidence>
<feature type="transmembrane region" description="Helical" evidence="7">
    <location>
        <begin position="17"/>
        <end position="35"/>
    </location>
</feature>
<dbReference type="Pfam" id="PF02646">
    <property type="entry name" value="RmuC"/>
    <property type="match status" value="1"/>
</dbReference>
<evidence type="ECO:0000256" key="7">
    <source>
        <dbReference type="SAM" id="Phobius"/>
    </source>
</evidence>
<dbReference type="PANTHER" id="PTHR30563">
    <property type="entry name" value="DNA RECOMBINATION PROTEIN RMUC"/>
    <property type="match status" value="1"/>
</dbReference>
<comment type="similarity">
    <text evidence="2">Belongs to the RmuC family.</text>
</comment>
<evidence type="ECO:0000256" key="3">
    <source>
        <dbReference type="ARBA" id="ARBA00021840"/>
    </source>
</evidence>
<evidence type="ECO:0000256" key="6">
    <source>
        <dbReference type="SAM" id="Coils"/>
    </source>
</evidence>
<organism evidence="8 9">
    <name type="scientific">Pontivivens marinum</name>
    <dbReference type="NCBI Taxonomy" id="1690039"/>
    <lineage>
        <taxon>Bacteria</taxon>
        <taxon>Pseudomonadati</taxon>
        <taxon>Pseudomonadota</taxon>
        <taxon>Alphaproteobacteria</taxon>
        <taxon>Rhodobacterales</taxon>
        <taxon>Paracoccaceae</taxon>
        <taxon>Pontivivens</taxon>
    </lineage>
</organism>
<keyword evidence="7" id="KW-0812">Transmembrane</keyword>
<dbReference type="RefSeq" id="WP_180955909.1">
    <property type="nucleotide sequence ID" value="NZ_OCTN01000002.1"/>
</dbReference>
<comment type="function">
    <text evidence="1">Involved in DNA recombination.</text>
</comment>
<accession>A0A2C9CQG1</accession>
<evidence type="ECO:0000256" key="1">
    <source>
        <dbReference type="ARBA" id="ARBA00003416"/>
    </source>
</evidence>
<dbReference type="AlphaFoldDB" id="A0A2C9CQG1"/>
<keyword evidence="7" id="KW-1133">Transmembrane helix</keyword>
<protein>
    <recommendedName>
        <fullName evidence="3">DNA recombination protein RmuC homolog</fullName>
    </recommendedName>
</protein>
<feature type="coiled-coil region" evidence="6">
    <location>
        <begin position="37"/>
        <end position="137"/>
    </location>
</feature>
<dbReference type="EMBL" id="OCTN01000002">
    <property type="protein sequence ID" value="SOH93448.1"/>
    <property type="molecule type" value="Genomic_DNA"/>
</dbReference>
<evidence type="ECO:0000313" key="9">
    <source>
        <dbReference type="Proteomes" id="UP000220034"/>
    </source>
</evidence>
<proteinExistence type="inferred from homology"/>
<dbReference type="PANTHER" id="PTHR30563:SF0">
    <property type="entry name" value="DNA RECOMBINATION PROTEIN RMUC"/>
    <property type="match status" value="1"/>
</dbReference>
<gene>
    <name evidence="8" type="ORF">SAMN06273572_102124</name>
</gene>
<evidence type="ECO:0000256" key="5">
    <source>
        <dbReference type="ARBA" id="ARBA00023172"/>
    </source>
</evidence>
<name>A0A2C9CQG1_9RHOB</name>
<dbReference type="InterPro" id="IPR003798">
    <property type="entry name" value="DNA_recombination_RmuC"/>
</dbReference>
<reference evidence="9" key="1">
    <citation type="submission" date="2017-09" db="EMBL/GenBank/DDBJ databases">
        <authorList>
            <person name="Varghese N."/>
            <person name="Submissions S."/>
        </authorList>
    </citation>
    <scope>NUCLEOTIDE SEQUENCE [LARGE SCALE GENOMIC DNA]</scope>
    <source>
        <strain evidence="9">C7</strain>
    </source>
</reference>